<sequence>MNTISKHIGDDAVANYLLDIDPKLFTISEGRVELTKYDPMLFALLYLPHHLKNASGELTLSEFHWDLAEYGKTWINKATEPKQGRDAFIAPRECGKSTWIFLILPMWAAAHGHIKFVAAFSDAASQAETHLMTFKNELETNEYLKADYPELCTPKVVASTGRSLASNSWRIVQSNDFIFDANGIDTNSLGKKVFGQRPDLIILDDIEKGEKNYSEYQAGRQMNTVFDDIAPMNIYARMIIVGTTTMPNSMMDQFRKHSQGENGPELKWITDQNVGVHYYPAIMTADDGSERSVWPEKWSLEWLQSQRHLRDFAKNYMNHPVNADGNFWMYEDVIIQDLEEYGNTIISIDPAVTKNKVSDYTGIAVLSRGDDDNVYVRDAFQLKVSPSELSERVAALVDIYNPGVIYVETNQGGDLWQDVFKNIPVKYRSIRQHVSKQVRAGKALNFYQQGKVRHTSHFPALEEQMYSFPKVSHDDVLDAMVSGVLYFLDNKAPKVLARQLNYLRR</sequence>
<reference evidence="6" key="1">
    <citation type="submission" date="2020-05" db="EMBL/GenBank/DDBJ databases">
        <authorList>
            <person name="Chiriac C."/>
            <person name="Salcher M."/>
            <person name="Ghai R."/>
            <person name="Kavagutti S V."/>
        </authorList>
    </citation>
    <scope>NUCLEOTIDE SEQUENCE</scope>
</reference>
<dbReference type="GO" id="GO:0005524">
    <property type="term" value="F:ATP binding"/>
    <property type="evidence" value="ECO:0007669"/>
    <property type="project" value="UniProtKB-KW"/>
</dbReference>
<proteinExistence type="predicted"/>
<evidence type="ECO:0000256" key="2">
    <source>
        <dbReference type="ARBA" id="ARBA00022741"/>
    </source>
</evidence>
<organism evidence="6">
    <name type="scientific">uncultured Caudovirales phage</name>
    <dbReference type="NCBI Taxonomy" id="2100421"/>
    <lineage>
        <taxon>Viruses</taxon>
        <taxon>Duplodnaviria</taxon>
        <taxon>Heunggongvirae</taxon>
        <taxon>Uroviricota</taxon>
        <taxon>Caudoviricetes</taxon>
        <taxon>Peduoviridae</taxon>
        <taxon>Maltschvirus</taxon>
        <taxon>Maltschvirus maltsch</taxon>
    </lineage>
</organism>
<dbReference type="InterPro" id="IPR035421">
    <property type="entry name" value="Terminase_6C"/>
</dbReference>
<dbReference type="EMBL" id="LR797168">
    <property type="protein sequence ID" value="CAB4191208.1"/>
    <property type="molecule type" value="Genomic_DNA"/>
</dbReference>
<dbReference type="InterPro" id="IPR027417">
    <property type="entry name" value="P-loop_NTPase"/>
</dbReference>
<evidence type="ECO:0000259" key="5">
    <source>
        <dbReference type="Pfam" id="PF17289"/>
    </source>
</evidence>
<accession>A0A6J5RBV6</accession>
<dbReference type="Pfam" id="PF17289">
    <property type="entry name" value="Terminase_6C"/>
    <property type="match status" value="1"/>
</dbReference>
<dbReference type="Gene3D" id="3.30.420.240">
    <property type="match status" value="1"/>
</dbReference>
<protein>
    <submittedName>
        <fullName evidence="6">Terminase RNaseH-like domain containing protein</fullName>
    </submittedName>
</protein>
<gene>
    <name evidence="6" type="ORF">UFOVP1212_14</name>
</gene>
<evidence type="ECO:0000256" key="3">
    <source>
        <dbReference type="ARBA" id="ARBA00022840"/>
    </source>
</evidence>
<evidence type="ECO:0000256" key="4">
    <source>
        <dbReference type="ARBA" id="ARBA00023219"/>
    </source>
</evidence>
<keyword evidence="1" id="KW-1188">Viral release from host cell</keyword>
<dbReference type="Gene3D" id="3.40.50.300">
    <property type="entry name" value="P-loop containing nucleotide triphosphate hydrolases"/>
    <property type="match status" value="1"/>
</dbReference>
<name>A0A6J5RBV6_9CAUD</name>
<keyword evidence="4" id="KW-0231">Viral genome packaging</keyword>
<evidence type="ECO:0000313" key="6">
    <source>
        <dbReference type="EMBL" id="CAB4191208.1"/>
    </source>
</evidence>
<feature type="domain" description="Terminase large subunit gp17-like C-terminal" evidence="5">
    <location>
        <begin position="346"/>
        <end position="483"/>
    </location>
</feature>
<keyword evidence="2" id="KW-0547">Nucleotide-binding</keyword>
<keyword evidence="3" id="KW-0067">ATP-binding</keyword>
<evidence type="ECO:0000256" key="1">
    <source>
        <dbReference type="ARBA" id="ARBA00022612"/>
    </source>
</evidence>